<keyword evidence="1" id="KW-0812">Transmembrane</keyword>
<feature type="transmembrane region" description="Helical" evidence="1">
    <location>
        <begin position="44"/>
        <end position="64"/>
    </location>
</feature>
<protein>
    <recommendedName>
        <fullName evidence="4">DUF4825 domain-containing protein</fullName>
    </recommendedName>
</protein>
<name>A0ABW3HT49_9BACL</name>
<evidence type="ECO:0000313" key="3">
    <source>
        <dbReference type="Proteomes" id="UP001596989"/>
    </source>
</evidence>
<comment type="caution">
    <text evidence="2">The sequence shown here is derived from an EMBL/GenBank/DDBJ whole genome shotgun (WGS) entry which is preliminary data.</text>
</comment>
<proteinExistence type="predicted"/>
<keyword evidence="1" id="KW-1133">Transmembrane helix</keyword>
<evidence type="ECO:0000313" key="2">
    <source>
        <dbReference type="EMBL" id="MFD0960738.1"/>
    </source>
</evidence>
<sequence length="319" mass="35353">MNEKELITRLGRIGPTETQKERMLDRILAPEAPKKAPLKAAYRFGIPAACCAMLALVLAIPLLFKQESVIPQLVPANAQPVVGISVLGVHTRGMDRMGPQKYMNYNGHRYTFLQQGVAYDLSGFMRESKEELGTLQFDVLEDLGSGGKKGYANKDYAATYLVGGTLYRLPGYDTGFRLAVELDGQYYIAQLAGRTDEGIIPANEYIALADLKRLAERVDIMNHSGSKLLHSLVEKQAVKEWIEAISASSSADDLTREDMEKLARAQSEGRSYKIAFQLKDNTSIDMYVAPELKLASIGNGRYVLAEAFLKQYGQLFINN</sequence>
<dbReference type="Proteomes" id="UP001596989">
    <property type="component" value="Unassembled WGS sequence"/>
</dbReference>
<keyword evidence="3" id="KW-1185">Reference proteome</keyword>
<gene>
    <name evidence="2" type="ORF">ACFQ2I_15215</name>
</gene>
<keyword evidence="1" id="KW-0472">Membrane</keyword>
<dbReference type="EMBL" id="JBHTJZ010000024">
    <property type="protein sequence ID" value="MFD0960738.1"/>
    <property type="molecule type" value="Genomic_DNA"/>
</dbReference>
<evidence type="ECO:0000256" key="1">
    <source>
        <dbReference type="SAM" id="Phobius"/>
    </source>
</evidence>
<accession>A0ABW3HT49</accession>
<evidence type="ECO:0008006" key="4">
    <source>
        <dbReference type="Google" id="ProtNLM"/>
    </source>
</evidence>
<dbReference type="RefSeq" id="WP_377565440.1">
    <property type="nucleotide sequence ID" value="NZ_JBHTJZ010000024.1"/>
</dbReference>
<reference evidence="3" key="1">
    <citation type="journal article" date="2019" name="Int. J. Syst. Evol. Microbiol.">
        <title>The Global Catalogue of Microorganisms (GCM) 10K type strain sequencing project: providing services to taxonomists for standard genome sequencing and annotation.</title>
        <authorList>
            <consortium name="The Broad Institute Genomics Platform"/>
            <consortium name="The Broad Institute Genome Sequencing Center for Infectious Disease"/>
            <person name="Wu L."/>
            <person name="Ma J."/>
        </authorList>
    </citation>
    <scope>NUCLEOTIDE SEQUENCE [LARGE SCALE GENOMIC DNA]</scope>
    <source>
        <strain evidence="3">CCUG 59129</strain>
    </source>
</reference>
<organism evidence="2 3">
    <name type="scientific">Paenibacillus chungangensis</name>
    <dbReference type="NCBI Taxonomy" id="696535"/>
    <lineage>
        <taxon>Bacteria</taxon>
        <taxon>Bacillati</taxon>
        <taxon>Bacillota</taxon>
        <taxon>Bacilli</taxon>
        <taxon>Bacillales</taxon>
        <taxon>Paenibacillaceae</taxon>
        <taxon>Paenibacillus</taxon>
    </lineage>
</organism>